<reference evidence="1 2" key="1">
    <citation type="journal article" date="2024" name="Plant Biotechnol. J.">
        <title>Genome and CRISPR/Cas9 system of a widespread forest tree (Populus alba) in the world.</title>
        <authorList>
            <person name="Liu Y.J."/>
            <person name="Jiang P.F."/>
            <person name="Han X.M."/>
            <person name="Li X.Y."/>
            <person name="Wang H.M."/>
            <person name="Wang Y.J."/>
            <person name="Wang X.X."/>
            <person name="Zeng Q.Y."/>
        </authorList>
    </citation>
    <scope>NUCLEOTIDE SEQUENCE [LARGE SCALE GENOMIC DNA]</scope>
    <source>
        <strain evidence="2">cv. PAL-ZL1</strain>
    </source>
</reference>
<keyword evidence="2" id="KW-1185">Reference proteome</keyword>
<sequence length="79" mass="9108">MLLLLIMVVAAQVVEISVVIAEKRKVVVGSAKVRLVQAAVAFSEEKKRCDMWSRWRKPLCCCWLEIAHSCWSWCKRLMS</sequence>
<gene>
    <name evidence="1" type="ORF">D5086_005015</name>
</gene>
<evidence type="ECO:0000313" key="1">
    <source>
        <dbReference type="EMBL" id="KAL3604156.1"/>
    </source>
</evidence>
<comment type="caution">
    <text evidence="1">The sequence shown here is derived from an EMBL/GenBank/DDBJ whole genome shotgun (WGS) entry which is preliminary data.</text>
</comment>
<dbReference type="Proteomes" id="UP000309997">
    <property type="component" value="Unassembled WGS sequence"/>
</dbReference>
<name>A0ACC4CS26_POPAL</name>
<evidence type="ECO:0000313" key="2">
    <source>
        <dbReference type="Proteomes" id="UP000309997"/>
    </source>
</evidence>
<proteinExistence type="predicted"/>
<protein>
    <submittedName>
        <fullName evidence="1">Uncharacterized protein</fullName>
    </submittedName>
</protein>
<organism evidence="1 2">
    <name type="scientific">Populus alba</name>
    <name type="common">White poplar</name>
    <dbReference type="NCBI Taxonomy" id="43335"/>
    <lineage>
        <taxon>Eukaryota</taxon>
        <taxon>Viridiplantae</taxon>
        <taxon>Streptophyta</taxon>
        <taxon>Embryophyta</taxon>
        <taxon>Tracheophyta</taxon>
        <taxon>Spermatophyta</taxon>
        <taxon>Magnoliopsida</taxon>
        <taxon>eudicotyledons</taxon>
        <taxon>Gunneridae</taxon>
        <taxon>Pentapetalae</taxon>
        <taxon>rosids</taxon>
        <taxon>fabids</taxon>
        <taxon>Malpighiales</taxon>
        <taxon>Salicaceae</taxon>
        <taxon>Saliceae</taxon>
        <taxon>Populus</taxon>
    </lineage>
</organism>
<accession>A0ACC4CS26</accession>
<dbReference type="EMBL" id="RCHU02000002">
    <property type="protein sequence ID" value="KAL3604156.1"/>
    <property type="molecule type" value="Genomic_DNA"/>
</dbReference>